<evidence type="ECO:0000313" key="1">
    <source>
        <dbReference type="EMBL" id="KAJ1168075.1"/>
    </source>
</evidence>
<dbReference type="EMBL" id="JANPWB010000007">
    <property type="protein sequence ID" value="KAJ1168075.1"/>
    <property type="molecule type" value="Genomic_DNA"/>
</dbReference>
<evidence type="ECO:0000313" key="2">
    <source>
        <dbReference type="Proteomes" id="UP001066276"/>
    </source>
</evidence>
<feature type="non-terminal residue" evidence="1">
    <location>
        <position position="70"/>
    </location>
</feature>
<dbReference type="AlphaFoldDB" id="A0AAV7SVR0"/>
<gene>
    <name evidence="1" type="ORF">NDU88_000029</name>
</gene>
<feature type="non-terminal residue" evidence="1">
    <location>
        <position position="1"/>
    </location>
</feature>
<comment type="caution">
    <text evidence="1">The sequence shown here is derived from an EMBL/GenBank/DDBJ whole genome shotgun (WGS) entry which is preliminary data.</text>
</comment>
<proteinExistence type="predicted"/>
<organism evidence="1 2">
    <name type="scientific">Pleurodeles waltl</name>
    <name type="common">Iberian ribbed newt</name>
    <dbReference type="NCBI Taxonomy" id="8319"/>
    <lineage>
        <taxon>Eukaryota</taxon>
        <taxon>Metazoa</taxon>
        <taxon>Chordata</taxon>
        <taxon>Craniata</taxon>
        <taxon>Vertebrata</taxon>
        <taxon>Euteleostomi</taxon>
        <taxon>Amphibia</taxon>
        <taxon>Batrachia</taxon>
        <taxon>Caudata</taxon>
        <taxon>Salamandroidea</taxon>
        <taxon>Salamandridae</taxon>
        <taxon>Pleurodelinae</taxon>
        <taxon>Pleurodeles</taxon>
    </lineage>
</organism>
<protein>
    <submittedName>
        <fullName evidence="1">Uncharacterized protein</fullName>
    </submittedName>
</protein>
<name>A0AAV7SVR0_PLEWA</name>
<reference evidence="1" key="1">
    <citation type="journal article" date="2022" name="bioRxiv">
        <title>Sequencing and chromosome-scale assembly of the giantPleurodeles waltlgenome.</title>
        <authorList>
            <person name="Brown T."/>
            <person name="Elewa A."/>
            <person name="Iarovenko S."/>
            <person name="Subramanian E."/>
            <person name="Araus A.J."/>
            <person name="Petzold A."/>
            <person name="Susuki M."/>
            <person name="Suzuki K.-i.T."/>
            <person name="Hayashi T."/>
            <person name="Toyoda A."/>
            <person name="Oliveira C."/>
            <person name="Osipova E."/>
            <person name="Leigh N.D."/>
            <person name="Simon A."/>
            <person name="Yun M.H."/>
        </authorList>
    </citation>
    <scope>NUCLEOTIDE SEQUENCE</scope>
    <source>
        <strain evidence="1">20211129_DDA</strain>
        <tissue evidence="1">Liver</tissue>
    </source>
</reference>
<sequence>VTADPGEACPEEMMLVQRRGRGGEACPRATEELFWDIQVVQCGAAVTLDERKQINIRCCSAWVLSVECGD</sequence>
<dbReference type="Proteomes" id="UP001066276">
    <property type="component" value="Chromosome 4_1"/>
</dbReference>
<accession>A0AAV7SVR0</accession>
<keyword evidence="2" id="KW-1185">Reference proteome</keyword>